<keyword evidence="2" id="KW-0472">Membrane</keyword>
<dbReference type="EnsemblMetazoa" id="Aqu2.1.32370_001">
    <property type="protein sequence ID" value="Aqu2.1.32370_001"/>
    <property type="gene ID" value="Aqu2.1.32370"/>
</dbReference>
<reference evidence="3" key="2">
    <citation type="submission" date="2017-05" db="UniProtKB">
        <authorList>
            <consortium name="EnsemblMetazoa"/>
        </authorList>
    </citation>
    <scope>IDENTIFICATION</scope>
</reference>
<evidence type="ECO:0000256" key="2">
    <source>
        <dbReference type="SAM" id="Phobius"/>
    </source>
</evidence>
<evidence type="ECO:0000256" key="1">
    <source>
        <dbReference type="SAM" id="MobiDB-lite"/>
    </source>
</evidence>
<protein>
    <submittedName>
        <fullName evidence="3">Uncharacterized protein</fullName>
    </submittedName>
</protein>
<keyword evidence="4" id="KW-1185">Reference proteome</keyword>
<keyword evidence="2" id="KW-1133">Transmembrane helix</keyword>
<feature type="transmembrane region" description="Helical" evidence="2">
    <location>
        <begin position="6"/>
        <end position="31"/>
    </location>
</feature>
<evidence type="ECO:0000313" key="3">
    <source>
        <dbReference type="EnsemblMetazoa" id="Aqu2.1.32370_001"/>
    </source>
</evidence>
<dbReference type="AlphaFoldDB" id="A0A1X7UWK6"/>
<feature type="compositionally biased region" description="Polar residues" evidence="1">
    <location>
        <begin position="332"/>
        <end position="382"/>
    </location>
</feature>
<evidence type="ECO:0000313" key="4">
    <source>
        <dbReference type="Proteomes" id="UP000007879"/>
    </source>
</evidence>
<dbReference type="InParanoid" id="A0A1X7UWK6"/>
<dbReference type="KEGG" id="aqu:109581810"/>
<organism evidence="3">
    <name type="scientific">Amphimedon queenslandica</name>
    <name type="common">Sponge</name>
    <dbReference type="NCBI Taxonomy" id="400682"/>
    <lineage>
        <taxon>Eukaryota</taxon>
        <taxon>Metazoa</taxon>
        <taxon>Porifera</taxon>
        <taxon>Demospongiae</taxon>
        <taxon>Heteroscleromorpha</taxon>
        <taxon>Haplosclerida</taxon>
        <taxon>Niphatidae</taxon>
        <taxon>Amphimedon</taxon>
    </lineage>
</organism>
<reference evidence="4" key="1">
    <citation type="journal article" date="2010" name="Nature">
        <title>The Amphimedon queenslandica genome and the evolution of animal complexity.</title>
        <authorList>
            <person name="Srivastava M."/>
            <person name="Simakov O."/>
            <person name="Chapman J."/>
            <person name="Fahey B."/>
            <person name="Gauthier M.E."/>
            <person name="Mitros T."/>
            <person name="Richards G.S."/>
            <person name="Conaco C."/>
            <person name="Dacre M."/>
            <person name="Hellsten U."/>
            <person name="Larroux C."/>
            <person name="Putnam N.H."/>
            <person name="Stanke M."/>
            <person name="Adamska M."/>
            <person name="Darling A."/>
            <person name="Degnan S.M."/>
            <person name="Oakley T.H."/>
            <person name="Plachetzki D.C."/>
            <person name="Zhai Y."/>
            <person name="Adamski M."/>
            <person name="Calcino A."/>
            <person name="Cummins S.F."/>
            <person name="Goodstein D.M."/>
            <person name="Harris C."/>
            <person name="Jackson D.J."/>
            <person name="Leys S.P."/>
            <person name="Shu S."/>
            <person name="Woodcroft B.J."/>
            <person name="Vervoort M."/>
            <person name="Kosik K.S."/>
            <person name="Manning G."/>
            <person name="Degnan B.M."/>
            <person name="Rokhsar D.S."/>
        </authorList>
    </citation>
    <scope>NUCLEOTIDE SEQUENCE [LARGE SCALE GENOMIC DNA]</scope>
</reference>
<accession>A0A1X7UWK6</accession>
<feature type="region of interest" description="Disordered" evidence="1">
    <location>
        <begin position="166"/>
        <end position="250"/>
    </location>
</feature>
<feature type="region of interest" description="Disordered" evidence="1">
    <location>
        <begin position="332"/>
        <end position="399"/>
    </location>
</feature>
<feature type="compositionally biased region" description="Low complexity" evidence="1">
    <location>
        <begin position="383"/>
        <end position="394"/>
    </location>
</feature>
<dbReference type="Proteomes" id="UP000007879">
    <property type="component" value="Unassembled WGS sequence"/>
</dbReference>
<feature type="region of interest" description="Disordered" evidence="1">
    <location>
        <begin position="564"/>
        <end position="588"/>
    </location>
</feature>
<proteinExistence type="predicted"/>
<keyword evidence="2" id="KW-0812">Transmembrane</keyword>
<dbReference type="EnsemblMetazoa" id="XM_019996210.1">
    <property type="protein sequence ID" value="XP_019851769.1"/>
    <property type="gene ID" value="LOC109581810"/>
</dbReference>
<feature type="compositionally biased region" description="Basic and acidic residues" evidence="1">
    <location>
        <begin position="169"/>
        <end position="178"/>
    </location>
</feature>
<name>A0A1X7UWK6_AMPQE</name>
<gene>
    <name evidence="3" type="primary">109581810</name>
</gene>
<sequence length="588" mass="63420">MEALLAVLIVVAIMVLLIIAIGLIVLIYIVVDMYKRSKNTSTTDYILRNQVPADSIKQLTKTVIDNVNTTLKCGIESQKGTPLLPSCYQTQPKLAHYEYDNDDSGTDDGLFDDEGSNSTLTTTVSNFDEVVSNNIKPTDKNTSLQNDNDLDIMKADKTLDQSLKGISSRKNEITHENDTQVLKPSTRKKKDHRSRAIPPSVAPYPSSSLFPPPSTSSDEEGDEPDGKFKAKKRKKTKSEPKFLPSAPHIKIPPVDDVPYTYQSLPNKLHPQYTLHSKGNPKGLVSDKPKVKLASRHTGITPPSLPQSLNETRPILQIPPQCSFPPMIVISAQQDSSSGTGPSAQQDSSSGTGPSAQQDSSSGTGPSAQQDSSSGTGPSAQQDSSSGTGPSSPFTAQCTDPTATNNCTQVMLPPPLHAMPLSGNETYMYMYIYQSLLHRACPLPSLALAESVVRRNEAASIDNDNNEQRELDLVKFVPNGITRETIKDESSSDLPSNFPLPELLQSCVPVQSTCSSVCQSTDSTAWEAQQPIATSNLEPQPPTAEFIIAPLTLGVLGELEDEEELVVPPQHDPVQEPPATAASDSGDDC</sequence>
<feature type="compositionally biased region" description="Basic residues" evidence="1">
    <location>
        <begin position="185"/>
        <end position="195"/>
    </location>
</feature>